<dbReference type="PROSITE" id="PS00633">
    <property type="entry name" value="BROMODOMAIN_1"/>
    <property type="match status" value="1"/>
</dbReference>
<dbReference type="PANTHER" id="PTHR47092">
    <property type="entry name" value="CAT EYE SYNDROME CRITICAL REGION PROTEIN 2"/>
    <property type="match status" value="1"/>
</dbReference>
<reference evidence="13" key="1">
    <citation type="submission" date="2025-08" db="UniProtKB">
        <authorList>
            <consortium name="RefSeq"/>
        </authorList>
    </citation>
    <scope>IDENTIFICATION</scope>
</reference>
<comment type="subcellular location">
    <subcellularLocation>
        <location evidence="1">Nucleus</location>
    </subcellularLocation>
</comment>
<dbReference type="InterPro" id="IPR001487">
    <property type="entry name" value="Bromodomain"/>
</dbReference>
<dbReference type="SUPFAM" id="SSF47370">
    <property type="entry name" value="Bromodomain"/>
    <property type="match status" value="1"/>
</dbReference>
<evidence type="ECO:0000256" key="1">
    <source>
        <dbReference type="ARBA" id="ARBA00004123"/>
    </source>
</evidence>
<evidence type="ECO:0000256" key="8">
    <source>
        <dbReference type="PROSITE-ProRule" id="PRU00035"/>
    </source>
</evidence>
<evidence type="ECO:0000259" key="11">
    <source>
        <dbReference type="PROSITE" id="PS50014"/>
    </source>
</evidence>
<keyword evidence="2" id="KW-0488">Methylation</keyword>
<dbReference type="GeneID" id="103255518"/>
<feature type="coiled-coil region" evidence="9">
    <location>
        <begin position="163"/>
        <end position="215"/>
    </location>
</feature>
<feature type="compositionally biased region" description="Polar residues" evidence="10">
    <location>
        <begin position="60"/>
        <end position="72"/>
    </location>
</feature>
<dbReference type="Gene3D" id="1.20.920.10">
    <property type="entry name" value="Bromodomain-like"/>
    <property type="match status" value="1"/>
</dbReference>
<feature type="compositionally biased region" description="Pro residues" evidence="10">
    <location>
        <begin position="735"/>
        <end position="753"/>
    </location>
</feature>
<keyword evidence="3" id="KW-0597">Phosphoprotein</keyword>
<feature type="compositionally biased region" description="Basic residues" evidence="10">
    <location>
        <begin position="34"/>
        <end position="46"/>
    </location>
</feature>
<evidence type="ECO:0000256" key="6">
    <source>
        <dbReference type="ARBA" id="ARBA00023242"/>
    </source>
</evidence>
<feature type="compositionally biased region" description="Basic and acidic residues" evidence="10">
    <location>
        <begin position="831"/>
        <end position="852"/>
    </location>
</feature>
<sequence length="1391" mass="151183">MYKEDPVQGKSNGELTLGRENEGQKTISSIPGKTGKRRGRPPKRKKIQEEIILSEKQEENSLASEPQTRNGSQGPGQGTWWLLCQTEEEWRRVTESFRERTSLRERQLYKLLSEDFLPEICNMIAQKGKRPQRTQAELHPRWMFDHLPVKSIKPEETPVLTRIEKQKRKEEEEERQILLAVQKKEHEQMLKEERKRELEEKVKAVEDRAKRRKLREERAWLLAQGKELPPELSHLDPSSPVREEKKTKDLFELDDDFTAMYKVLDVVKAHKDSWPFLEPVDESYAPNYYQIIKVPMDISSMEKKLNGGLYCTKEEFVNDMKTMFRNCRKYNGESSEYTKMSENLERCFHRAMTKHFPGEDGDTDEEFWIREDEKREKRRSRAGRSGGSHVWTRSRDPEGPSRKQPPVENGGKSLPPARRATSSGDDPGSSSTQPPREVGTSNGRGFSRPLHCGGMPSQAPFLNQMRPAVPGTFGPLRGSDPAHLYGSSGVPEPHPGEPVQQHQPFPVQPPVGMNSHRGPRLGAPEENPVCGGLTHLSNMGPHPGSLQLGQMSGSTQDGSMYPPAQFQPGFIPPRPAGAAARPPDFPESSEIPPSHMYRSYKYLNRVHSAVWNGNHGATHPGPLGPDEKPHLGPGPSHQPRTLGHMMDSRVMRPPVPSNQWTEQSSFLPHGVPSSGYMRPPCKSAGHRLQPPPAPAPSSLFAAPSQALRGVQGGDSMMDSPEMIAMQQLSSRVCPPGVPYHPRQPAPAHLPGPFPQVAHSASVGGCAPKPALGNPGRTPDSGQMQEPESDRAEPMPGLEEKPAAVSASEGVYLKQLPHPTPPLQTDCTRQGSPRDREAAGPDLKSESADSTDHCKAAKGRSAWALESGYPSPAAHGCLRDLSMVADRGALPENGVMGEASPCGSEGKGLGGGGSEKPLCPRGKALQEAMPCPGQNAATPPHADPSLMGGSVSQFSPLYMPGLEYSNSAPHYHVAPGLPGLGPVMGAKASVPHPQHFPPRSFPANSPHSGVFPRYRPPQGVRYSYHPPPQPSFHHYPRTPYYACPQGFADWQRPLPTQASPGGAPAGQPPPPRTLFSDKNAMASLQGCETLNAALTPPTRMDAVAAKAVPPDGQNPGPEGEKPDESMERPESPKEFLDLDNHNAAAKRQSSLSASEYLYGPPPPPLSSGMGFAPSAFPPHGMMLQPGPPYTPPRPAGHFQPRAYSSPGAAHPPCHPGATQPNGLSPEGPLYRCQEEGLGHFQAVMMEQIGSGSGMRGPFQEMYRPPGMPMHPVQAQASFPKTPAPAAPQEELPPHKPPTLPLDQVGSARKLVRGGNGKPCMKPGTWRTGGVDLARLHSRPPPRPSAVNPTAPEARSSADRPAAFGGPGPGVLAQLNPTVKNARAAAAEDLSRA</sequence>
<feature type="compositionally biased region" description="Basic and acidic residues" evidence="10">
    <location>
        <begin position="1117"/>
        <end position="1133"/>
    </location>
</feature>
<feature type="compositionally biased region" description="Basic and acidic residues" evidence="10">
    <location>
        <begin position="787"/>
        <end position="801"/>
    </location>
</feature>
<evidence type="ECO:0000256" key="9">
    <source>
        <dbReference type="SAM" id="Coils"/>
    </source>
</evidence>
<keyword evidence="5 8" id="KW-0103">Bromodomain</keyword>
<accession>A0A3Q0DVR4</accession>
<feature type="region of interest" description="Disordered" evidence="10">
    <location>
        <begin position="1167"/>
        <end position="1225"/>
    </location>
</feature>
<feature type="compositionally biased region" description="Basic and acidic residues" evidence="10">
    <location>
        <begin position="47"/>
        <end position="59"/>
    </location>
</feature>
<dbReference type="STRING" id="1868482.ENSTSYP00000027372"/>
<dbReference type="GO" id="GO:0090537">
    <property type="term" value="C:CERF complex"/>
    <property type="evidence" value="ECO:0007669"/>
    <property type="project" value="InterPro"/>
</dbReference>
<feature type="compositionally biased region" description="Low complexity" evidence="10">
    <location>
        <begin position="421"/>
        <end position="434"/>
    </location>
</feature>
<dbReference type="InterPro" id="IPR036427">
    <property type="entry name" value="Bromodomain-like_sf"/>
</dbReference>
<dbReference type="InterPro" id="IPR029614">
    <property type="entry name" value="CECR2"/>
</dbReference>
<evidence type="ECO:0000256" key="3">
    <source>
        <dbReference type="ARBA" id="ARBA00022553"/>
    </source>
</evidence>
<organism evidence="12 13">
    <name type="scientific">Carlito syrichta</name>
    <name type="common">Philippine tarsier</name>
    <name type="synonym">Tarsius syrichta</name>
    <dbReference type="NCBI Taxonomy" id="1868482"/>
    <lineage>
        <taxon>Eukaryota</taxon>
        <taxon>Metazoa</taxon>
        <taxon>Chordata</taxon>
        <taxon>Craniata</taxon>
        <taxon>Vertebrata</taxon>
        <taxon>Euteleostomi</taxon>
        <taxon>Mammalia</taxon>
        <taxon>Eutheria</taxon>
        <taxon>Euarchontoglires</taxon>
        <taxon>Primates</taxon>
        <taxon>Haplorrhini</taxon>
        <taxon>Tarsiiformes</taxon>
        <taxon>Tarsiidae</taxon>
        <taxon>Carlito</taxon>
    </lineage>
</organism>
<evidence type="ECO:0000256" key="10">
    <source>
        <dbReference type="SAM" id="MobiDB-lite"/>
    </source>
</evidence>
<dbReference type="PANTHER" id="PTHR47092:SF1">
    <property type="entry name" value="CHROMATIN REMODELING REGULATOR CECR2"/>
    <property type="match status" value="1"/>
</dbReference>
<keyword evidence="4" id="KW-0156">Chromatin regulator</keyword>
<keyword evidence="9" id="KW-0175">Coiled coil</keyword>
<feature type="region of interest" description="Disordered" evidence="10">
    <location>
        <begin position="1045"/>
        <end position="1076"/>
    </location>
</feature>
<feature type="region of interest" description="Disordered" evidence="10">
    <location>
        <begin position="1276"/>
        <end position="1375"/>
    </location>
</feature>
<dbReference type="PRINTS" id="PR00503">
    <property type="entry name" value="BROMODOMAIN"/>
</dbReference>
<feature type="region of interest" description="Disordered" evidence="10">
    <location>
        <begin position="1105"/>
        <end position="1133"/>
    </location>
</feature>
<dbReference type="OrthoDB" id="303107at2759"/>
<feature type="compositionally biased region" description="Gly residues" evidence="10">
    <location>
        <begin position="904"/>
        <end position="913"/>
    </location>
</feature>
<feature type="region of interest" description="Disordered" evidence="10">
    <location>
        <begin position="373"/>
        <end position="520"/>
    </location>
</feature>
<dbReference type="Pfam" id="PF00439">
    <property type="entry name" value="Bromodomain"/>
    <property type="match status" value="1"/>
</dbReference>
<keyword evidence="12" id="KW-1185">Reference proteome</keyword>
<feature type="compositionally biased region" description="Low complexity" evidence="10">
    <location>
        <begin position="1205"/>
        <end position="1216"/>
    </location>
</feature>
<evidence type="ECO:0000313" key="12">
    <source>
        <dbReference type="Proteomes" id="UP000189704"/>
    </source>
</evidence>
<gene>
    <name evidence="13" type="primary">LOC103255518</name>
</gene>
<dbReference type="InterPro" id="IPR018359">
    <property type="entry name" value="Bromodomain_CS"/>
</dbReference>
<dbReference type="Proteomes" id="UP000189704">
    <property type="component" value="Unplaced"/>
</dbReference>
<name>A0A3Q0DVR4_CARSF</name>
<dbReference type="GO" id="GO:0006338">
    <property type="term" value="P:chromatin remodeling"/>
    <property type="evidence" value="ECO:0007669"/>
    <property type="project" value="InterPro"/>
</dbReference>
<dbReference type="SMART" id="SM00297">
    <property type="entry name" value="BROMO"/>
    <property type="match status" value="1"/>
</dbReference>
<proteinExistence type="predicted"/>
<evidence type="ECO:0000256" key="2">
    <source>
        <dbReference type="ARBA" id="ARBA00022481"/>
    </source>
</evidence>
<protein>
    <recommendedName>
        <fullName evidence="7">Chromatin remodeling regulator CECR2</fullName>
    </recommendedName>
</protein>
<dbReference type="CDD" id="cd05509">
    <property type="entry name" value="Bromo_gcn5_like"/>
    <property type="match status" value="1"/>
</dbReference>
<feature type="region of interest" description="Disordered" evidence="10">
    <location>
        <begin position="895"/>
        <end position="943"/>
    </location>
</feature>
<feature type="region of interest" description="Disordered" evidence="10">
    <location>
        <begin position="1"/>
        <end position="77"/>
    </location>
</feature>
<feature type="region of interest" description="Disordered" evidence="10">
    <location>
        <begin position="613"/>
        <end position="643"/>
    </location>
</feature>
<feature type="region of interest" description="Disordered" evidence="10">
    <location>
        <begin position="735"/>
        <end position="852"/>
    </location>
</feature>
<keyword evidence="6" id="KW-0539">Nucleus</keyword>
<evidence type="ECO:0000256" key="7">
    <source>
        <dbReference type="ARBA" id="ARBA00068581"/>
    </source>
</evidence>
<dbReference type="FunFam" id="1.20.920.10:FF:000027">
    <property type="entry name" value="Cat eye syndrome critical region protein 2"/>
    <property type="match status" value="1"/>
</dbReference>
<dbReference type="PROSITE" id="PS50014">
    <property type="entry name" value="BROMODOMAIN_2"/>
    <property type="match status" value="1"/>
</dbReference>
<feature type="compositionally biased region" description="Pro residues" evidence="10">
    <location>
        <begin position="1184"/>
        <end position="1193"/>
    </location>
</feature>
<dbReference type="RefSeq" id="XP_021565833.1">
    <property type="nucleotide sequence ID" value="XM_021710158.1"/>
</dbReference>
<dbReference type="GO" id="GO:0007338">
    <property type="term" value="P:single fertilization"/>
    <property type="evidence" value="ECO:0007669"/>
    <property type="project" value="TreeGrafter"/>
</dbReference>
<evidence type="ECO:0000313" key="13">
    <source>
        <dbReference type="RefSeq" id="XP_021565833.1"/>
    </source>
</evidence>
<feature type="domain" description="Bromo" evidence="11">
    <location>
        <begin position="268"/>
        <end position="338"/>
    </location>
</feature>
<dbReference type="KEGG" id="csyr:103255518"/>
<evidence type="ECO:0000256" key="5">
    <source>
        <dbReference type="ARBA" id="ARBA00023117"/>
    </source>
</evidence>
<evidence type="ECO:0000256" key="4">
    <source>
        <dbReference type="ARBA" id="ARBA00022853"/>
    </source>
</evidence>